<proteinExistence type="inferred from homology"/>
<feature type="signal peptide" evidence="10">
    <location>
        <begin position="1"/>
        <end position="36"/>
    </location>
</feature>
<evidence type="ECO:0000313" key="14">
    <source>
        <dbReference type="Proteomes" id="UP000264492"/>
    </source>
</evidence>
<evidence type="ECO:0000256" key="2">
    <source>
        <dbReference type="ARBA" id="ARBA00009121"/>
    </source>
</evidence>
<dbReference type="GO" id="GO:0006032">
    <property type="term" value="P:chitin catabolic process"/>
    <property type="evidence" value="ECO:0007669"/>
    <property type="project" value="UniProtKB-KW"/>
</dbReference>
<dbReference type="Gene3D" id="3.20.20.80">
    <property type="entry name" value="Glycosidases"/>
    <property type="match status" value="1"/>
</dbReference>
<evidence type="ECO:0000313" key="13">
    <source>
        <dbReference type="EMBL" id="RDZ29438.1"/>
    </source>
</evidence>
<name>A0A371K6E8_9GAMM</name>
<evidence type="ECO:0000259" key="12">
    <source>
        <dbReference type="PROSITE" id="PS51910"/>
    </source>
</evidence>
<dbReference type="SMART" id="SM00636">
    <property type="entry name" value="Glyco_18"/>
    <property type="match status" value="1"/>
</dbReference>
<dbReference type="InterPro" id="IPR029070">
    <property type="entry name" value="Chitinase_insertion_sf"/>
</dbReference>
<dbReference type="CDD" id="cd12214">
    <property type="entry name" value="ChiA1_BD"/>
    <property type="match status" value="1"/>
</dbReference>
<dbReference type="InterPro" id="IPR011583">
    <property type="entry name" value="Chitinase_II/V-like_cat"/>
</dbReference>
<keyword evidence="14" id="KW-1185">Reference proteome</keyword>
<dbReference type="SMART" id="SM00060">
    <property type="entry name" value="FN3"/>
    <property type="match status" value="1"/>
</dbReference>
<dbReference type="PRINTS" id="PR00014">
    <property type="entry name" value="FNTYPEIII"/>
</dbReference>
<keyword evidence="8" id="KW-0624">Polysaccharide degradation</keyword>
<dbReference type="SUPFAM" id="SSF54556">
    <property type="entry name" value="Chitinase insertion domain"/>
    <property type="match status" value="1"/>
</dbReference>
<dbReference type="GO" id="GO:0005576">
    <property type="term" value="C:extracellular region"/>
    <property type="evidence" value="ECO:0007669"/>
    <property type="project" value="InterPro"/>
</dbReference>
<dbReference type="EMBL" id="QTSU01000001">
    <property type="protein sequence ID" value="RDZ29438.1"/>
    <property type="molecule type" value="Genomic_DNA"/>
</dbReference>
<evidence type="ECO:0000256" key="3">
    <source>
        <dbReference type="ARBA" id="ARBA00012729"/>
    </source>
</evidence>
<dbReference type="Gene3D" id="2.60.40.10">
    <property type="entry name" value="Immunoglobulins"/>
    <property type="match status" value="2"/>
</dbReference>
<keyword evidence="4 9" id="KW-0378">Hydrolase</keyword>
<dbReference type="Gene3D" id="2.10.10.20">
    <property type="entry name" value="Carbohydrate-binding module superfamily 5/12"/>
    <property type="match status" value="1"/>
</dbReference>
<protein>
    <recommendedName>
        <fullName evidence="3">chitinase</fullName>
        <ecNumber evidence="3">3.2.1.14</ecNumber>
    </recommendedName>
</protein>
<dbReference type="SUPFAM" id="SSF49265">
    <property type="entry name" value="Fibronectin type III"/>
    <property type="match status" value="1"/>
</dbReference>
<dbReference type="EC" id="3.2.1.14" evidence="3"/>
<keyword evidence="10" id="KW-0732">Signal</keyword>
<dbReference type="RefSeq" id="WP_115858876.1">
    <property type="nucleotide sequence ID" value="NZ_QTSU01000001.1"/>
</dbReference>
<dbReference type="SUPFAM" id="SSF51445">
    <property type="entry name" value="(Trans)glycosidases"/>
    <property type="match status" value="1"/>
</dbReference>
<dbReference type="CDD" id="cd00063">
    <property type="entry name" value="FN3"/>
    <property type="match status" value="1"/>
</dbReference>
<dbReference type="PROSITE" id="PS51910">
    <property type="entry name" value="GH18_2"/>
    <property type="match status" value="1"/>
</dbReference>
<dbReference type="AlphaFoldDB" id="A0A371K6E8"/>
<dbReference type="InterPro" id="IPR001223">
    <property type="entry name" value="Glyco_hydro18_cat"/>
</dbReference>
<evidence type="ECO:0000256" key="4">
    <source>
        <dbReference type="ARBA" id="ARBA00022801"/>
    </source>
</evidence>
<dbReference type="GO" id="GO:0008061">
    <property type="term" value="F:chitin binding"/>
    <property type="evidence" value="ECO:0007669"/>
    <property type="project" value="InterPro"/>
</dbReference>
<accession>A0A371K6E8</accession>
<dbReference type="InterPro" id="IPR001579">
    <property type="entry name" value="Glyco_hydro_18_chit_AS"/>
</dbReference>
<keyword evidence="5" id="KW-0146">Chitin degradation</keyword>
<feature type="domain" description="Fibronectin type-III" evidence="11">
    <location>
        <begin position="198"/>
        <end position="289"/>
    </location>
</feature>
<comment type="catalytic activity">
    <reaction evidence="1">
        <text>Random endo-hydrolysis of N-acetyl-beta-D-glucosaminide (1-&gt;4)-beta-linkages in chitin and chitodextrins.</text>
        <dbReference type="EC" id="3.2.1.14"/>
    </reaction>
</comment>
<dbReference type="PANTHER" id="PTHR11177">
    <property type="entry name" value="CHITINASE"/>
    <property type="match status" value="1"/>
</dbReference>
<keyword evidence="7 9" id="KW-0326">Glycosidase</keyword>
<dbReference type="CDD" id="cd06548">
    <property type="entry name" value="GH18_chitinase"/>
    <property type="match status" value="1"/>
</dbReference>
<feature type="chain" id="PRO_5016853759" description="chitinase" evidence="10">
    <location>
        <begin position="37"/>
        <end position="696"/>
    </location>
</feature>
<dbReference type="InterPro" id="IPR036116">
    <property type="entry name" value="FN3_sf"/>
</dbReference>
<evidence type="ECO:0000256" key="1">
    <source>
        <dbReference type="ARBA" id="ARBA00000822"/>
    </source>
</evidence>
<dbReference type="SUPFAM" id="SSF51055">
    <property type="entry name" value="Carbohydrate binding domain"/>
    <property type="match status" value="1"/>
</dbReference>
<dbReference type="OrthoDB" id="9775889at2"/>
<dbReference type="PROSITE" id="PS01095">
    <property type="entry name" value="GH18_1"/>
    <property type="match status" value="1"/>
</dbReference>
<evidence type="ECO:0000256" key="10">
    <source>
        <dbReference type="SAM" id="SignalP"/>
    </source>
</evidence>
<sequence>MKHARLKHARLKQAWSTRSASLALACLLATSWTASAWAQSASCSGVAAWNSATIYNPGDKLVYQNRLYQANIQIWNAPPTHCPSCGWYTDLGACGTGGNQSPSVSLTAPSNGASYNTGANIAVSANASDSDGSVAQVEFFRGTVSLGVDTNSPYSVTWNNATAGSHAFKAVATDNNGATATSATATVTVTTVSNDTTPPSVPGGLASPSQTSSSIALSWNASTDNSGGSGVAGYDVYRDGALIASPTATSYTATGLTANTSYAFRVRARDNAGNASAQSAQISVSTTQGGGGGNKRVIGYFTQWGIYGRNYRVKNIDTSGSAAKLTHINYAFGNVRNNRCQVGVTIPSNESTGEGGDAFADYTKAFGAGESVSGAADTWDQPLRGNWNQLKQLKAKYPGLKVLISLGGWTWSRGFASAARPENRQAFVASCIDAYIRGNLPVTDGAGGVGAAAGVFDGIDLDWEYPAACGLSCGTAEESANFTALLAEFRSQLNAVRPGLLLTIAAGAGIDKIRVTNPAAYHQYLDYINVMTYDFHGTWEARTNHHTALFDSPSDPSTGDALQYNSNDAMEGFLSRGVPASKLNLGIGFYGRGWTNVPNVNNGLYQSGSAAPGTYEAGNEDYKVLKNRPGTVYTDATARATWKYDGTTFWSYDTPAMIIEKMGYVKAQGLGGAFFWEFSGDDAQGSLATAVSDGLK</sequence>
<dbReference type="InterPro" id="IPR003961">
    <property type="entry name" value="FN3_dom"/>
</dbReference>
<dbReference type="SMART" id="SM00495">
    <property type="entry name" value="ChtBD3"/>
    <property type="match status" value="1"/>
</dbReference>
<keyword evidence="6" id="KW-0119">Carbohydrate metabolism</keyword>
<dbReference type="InterPro" id="IPR017853">
    <property type="entry name" value="GH"/>
</dbReference>
<feature type="domain" description="GH18" evidence="12">
    <location>
        <begin position="295"/>
        <end position="696"/>
    </location>
</feature>
<dbReference type="GO" id="GO:0008843">
    <property type="term" value="F:endochitinase activity"/>
    <property type="evidence" value="ECO:0007669"/>
    <property type="project" value="UniProtKB-EC"/>
</dbReference>
<comment type="similarity">
    <text evidence="2">Belongs to the glycosyl hydrolase 18 family. Chitinase class II subfamily.</text>
</comment>
<evidence type="ECO:0000256" key="8">
    <source>
        <dbReference type="ARBA" id="ARBA00023326"/>
    </source>
</evidence>
<evidence type="ECO:0000256" key="9">
    <source>
        <dbReference type="RuleBase" id="RU000489"/>
    </source>
</evidence>
<dbReference type="Pfam" id="PF00041">
    <property type="entry name" value="fn3"/>
    <property type="match status" value="1"/>
</dbReference>
<dbReference type="InterPro" id="IPR013783">
    <property type="entry name" value="Ig-like_fold"/>
</dbReference>
<dbReference type="InterPro" id="IPR050314">
    <property type="entry name" value="Glycosyl_Hydrlase_18"/>
</dbReference>
<dbReference type="Pfam" id="PF00704">
    <property type="entry name" value="Glyco_hydro_18"/>
    <property type="match status" value="1"/>
</dbReference>
<dbReference type="GO" id="GO:0030246">
    <property type="term" value="F:carbohydrate binding"/>
    <property type="evidence" value="ECO:0007669"/>
    <property type="project" value="InterPro"/>
</dbReference>
<dbReference type="PANTHER" id="PTHR11177:SF317">
    <property type="entry name" value="CHITINASE 12-RELATED"/>
    <property type="match status" value="1"/>
</dbReference>
<reference evidence="13 14" key="1">
    <citation type="submission" date="2018-08" db="EMBL/GenBank/DDBJ databases">
        <title>Lysobacter sp. zong2l5, whole genome shotgun sequence.</title>
        <authorList>
            <person name="Zhang X."/>
            <person name="Feng G."/>
            <person name="Zhu H."/>
        </authorList>
    </citation>
    <scope>NUCLEOTIDE SEQUENCE [LARGE SCALE GENOMIC DNA]</scope>
    <source>
        <strain evidence="14">zong2l5</strain>
    </source>
</reference>
<evidence type="ECO:0000256" key="7">
    <source>
        <dbReference type="ARBA" id="ARBA00023295"/>
    </source>
</evidence>
<dbReference type="InterPro" id="IPR036573">
    <property type="entry name" value="CBM_sf_5/12"/>
</dbReference>
<dbReference type="PROSITE" id="PS50853">
    <property type="entry name" value="FN3"/>
    <property type="match status" value="1"/>
</dbReference>
<dbReference type="Pfam" id="PF17957">
    <property type="entry name" value="Big_7"/>
    <property type="match status" value="1"/>
</dbReference>
<evidence type="ECO:0000256" key="6">
    <source>
        <dbReference type="ARBA" id="ARBA00023277"/>
    </source>
</evidence>
<dbReference type="InterPro" id="IPR003610">
    <property type="entry name" value="CBM5/12"/>
</dbReference>
<evidence type="ECO:0000256" key="5">
    <source>
        <dbReference type="ARBA" id="ARBA00023024"/>
    </source>
</evidence>
<organism evidence="13 14">
    <name type="scientific">Lysobacter silvisoli</name>
    <dbReference type="NCBI Taxonomy" id="2293254"/>
    <lineage>
        <taxon>Bacteria</taxon>
        <taxon>Pseudomonadati</taxon>
        <taxon>Pseudomonadota</taxon>
        <taxon>Gammaproteobacteria</taxon>
        <taxon>Lysobacterales</taxon>
        <taxon>Lysobacteraceae</taxon>
        <taxon>Lysobacter</taxon>
    </lineage>
</organism>
<dbReference type="GO" id="GO:0000272">
    <property type="term" value="P:polysaccharide catabolic process"/>
    <property type="evidence" value="ECO:0007669"/>
    <property type="project" value="UniProtKB-KW"/>
</dbReference>
<evidence type="ECO:0000259" key="11">
    <source>
        <dbReference type="PROSITE" id="PS50853"/>
    </source>
</evidence>
<dbReference type="Proteomes" id="UP000264492">
    <property type="component" value="Unassembled WGS sequence"/>
</dbReference>
<dbReference type="Gene3D" id="3.10.50.10">
    <property type="match status" value="1"/>
</dbReference>
<gene>
    <name evidence="13" type="ORF">DX914_10250</name>
</gene>
<comment type="caution">
    <text evidence="13">The sequence shown here is derived from an EMBL/GenBank/DDBJ whole genome shotgun (WGS) entry which is preliminary data.</text>
</comment>